<dbReference type="Pfam" id="PF13568">
    <property type="entry name" value="OMP_b-brl_2"/>
    <property type="match status" value="1"/>
</dbReference>
<accession>A0A927BEE8</accession>
<sequence length="262" mass="27669">MKHFSSALLLTALVTAGTTISSRAQSVQFSPRLGLNVSSVSITGVPSGFNLKNKSLVGVQAGGTLSIGLTEKLSFQPSLLFSQKGVESEVSLRDYSDLPYVNTATITTTTKLNYLELPLNMVYTLGGAEGFQLFAGPYVAAGVGGSGSYSVEFNSTNPRLAYLNNRYSGSLIVEYGDRQSTNNNLSVNGGGGSLPTITTTARRIDLGLNAGVGYRVGPFQAHLGYGLGLTDFEPNDSNGNATDTQSHHRVFQLSANYFLSGK</sequence>
<dbReference type="AlphaFoldDB" id="A0A927BEE8"/>
<dbReference type="InterPro" id="IPR025665">
    <property type="entry name" value="Beta-barrel_OMP_2"/>
</dbReference>
<dbReference type="Proteomes" id="UP000612233">
    <property type="component" value="Unassembled WGS sequence"/>
</dbReference>
<feature type="domain" description="Outer membrane protein beta-barrel" evidence="1">
    <location>
        <begin position="24"/>
        <end position="232"/>
    </location>
</feature>
<name>A0A927BEE8_9BACT</name>
<evidence type="ECO:0000313" key="2">
    <source>
        <dbReference type="EMBL" id="MBD2768554.1"/>
    </source>
</evidence>
<evidence type="ECO:0000259" key="1">
    <source>
        <dbReference type="Pfam" id="PF13568"/>
    </source>
</evidence>
<dbReference type="RefSeq" id="WP_191005362.1">
    <property type="nucleotide sequence ID" value="NZ_JACXAD010000011.1"/>
</dbReference>
<dbReference type="EMBL" id="JACXAD010000011">
    <property type="protein sequence ID" value="MBD2768554.1"/>
    <property type="molecule type" value="Genomic_DNA"/>
</dbReference>
<proteinExistence type="predicted"/>
<gene>
    <name evidence="2" type="ORF">IC235_11715</name>
</gene>
<keyword evidence="3" id="KW-1185">Reference proteome</keyword>
<reference evidence="2" key="1">
    <citation type="submission" date="2020-09" db="EMBL/GenBank/DDBJ databases">
        <authorList>
            <person name="Kim M.K."/>
        </authorList>
    </citation>
    <scope>NUCLEOTIDE SEQUENCE</scope>
    <source>
        <strain evidence="2">BT664</strain>
    </source>
</reference>
<evidence type="ECO:0000313" key="3">
    <source>
        <dbReference type="Proteomes" id="UP000612233"/>
    </source>
</evidence>
<protein>
    <submittedName>
        <fullName evidence="2">PorT family protein</fullName>
    </submittedName>
</protein>
<comment type="caution">
    <text evidence="2">The sequence shown here is derived from an EMBL/GenBank/DDBJ whole genome shotgun (WGS) entry which is preliminary data.</text>
</comment>
<organism evidence="2 3">
    <name type="scientific">Hymenobacter montanus</name>
    <dbReference type="NCBI Taxonomy" id="2771359"/>
    <lineage>
        <taxon>Bacteria</taxon>
        <taxon>Pseudomonadati</taxon>
        <taxon>Bacteroidota</taxon>
        <taxon>Cytophagia</taxon>
        <taxon>Cytophagales</taxon>
        <taxon>Hymenobacteraceae</taxon>
        <taxon>Hymenobacter</taxon>
    </lineage>
</organism>